<feature type="site" description="Important for catalytic activity, responsible for pKa modulation of the active site Glu and correct orientation of both the proton donor and substrate" evidence="6">
    <location>
        <position position="135"/>
    </location>
</feature>
<keyword evidence="9" id="KW-1185">Reference proteome</keyword>
<keyword evidence="3 7" id="KW-0378">Hydrolase</keyword>
<dbReference type="EC" id="3.2.1.55" evidence="8"/>
<keyword evidence="2" id="KW-0858">Xylan degradation</keyword>
<dbReference type="GO" id="GO:0046556">
    <property type="term" value="F:alpha-L-arabinofuranosidase activity"/>
    <property type="evidence" value="ECO:0007669"/>
    <property type="project" value="UniProtKB-EC"/>
</dbReference>
<evidence type="ECO:0000256" key="5">
    <source>
        <dbReference type="ARBA" id="ARBA00023295"/>
    </source>
</evidence>
<dbReference type="CAZy" id="GH43">
    <property type="family name" value="Glycoside Hydrolase Family 43"/>
</dbReference>
<name>B1ZQZ8_OPITP</name>
<organism evidence="8 9">
    <name type="scientific">Opitutus terrae (strain DSM 11246 / JCM 15787 / PB90-1)</name>
    <dbReference type="NCBI Taxonomy" id="452637"/>
    <lineage>
        <taxon>Bacteria</taxon>
        <taxon>Pseudomonadati</taxon>
        <taxon>Verrucomicrobiota</taxon>
        <taxon>Opitutia</taxon>
        <taxon>Opitutales</taxon>
        <taxon>Opitutaceae</taxon>
        <taxon>Opitutus</taxon>
    </lineage>
</organism>
<dbReference type="HOGENOM" id="CLU_009397_4_1_0"/>
<proteinExistence type="inferred from homology"/>
<keyword evidence="2" id="KW-0624">Polysaccharide degradation</keyword>
<dbReference type="Gene3D" id="2.115.10.20">
    <property type="entry name" value="Glycosyl hydrolase domain, family 43"/>
    <property type="match status" value="1"/>
</dbReference>
<dbReference type="GO" id="GO:0045493">
    <property type="term" value="P:xylan catabolic process"/>
    <property type="evidence" value="ECO:0007669"/>
    <property type="project" value="UniProtKB-KW"/>
</dbReference>
<dbReference type="InterPro" id="IPR052176">
    <property type="entry name" value="Glycosyl_Hydrlase_43_Enz"/>
</dbReference>
<dbReference type="PANTHER" id="PTHR43772:SF2">
    <property type="entry name" value="PUTATIVE (AFU_ORTHOLOGUE AFUA_2G04480)-RELATED"/>
    <property type="match status" value="1"/>
</dbReference>
<evidence type="ECO:0000256" key="6">
    <source>
        <dbReference type="PIRSR" id="PIRSR606710-2"/>
    </source>
</evidence>
<evidence type="ECO:0000313" key="9">
    <source>
        <dbReference type="Proteomes" id="UP000007013"/>
    </source>
</evidence>
<keyword evidence="4" id="KW-0119">Carbohydrate metabolism</keyword>
<dbReference type="OrthoDB" id="9801455at2"/>
<dbReference type="SUPFAM" id="SSF75005">
    <property type="entry name" value="Arabinanase/levansucrase/invertase"/>
    <property type="match status" value="1"/>
</dbReference>
<sequence length="320" mass="36034">MSTKKPLISHLFTADPSAHVFDGKVFIYPSHDLPQDMAENDLGDQYGMTDYHVFSQEHPEGPVTDHGEVLHVKDVPWASRQMWAPDAAFRNGRYYLYFPARDKDGIFRIGVATSTKPQGPFKPEPQPIKGSFSIDPCVFQAADGEFYLAFGGLWGGQLQCWTTGKFVKDAKEPVDSRPALCPKIAKLTPDMLQFATPPQDLVITDASGQPLKGSNTARRYFEGPWMHLYQGTYYLSYSTGDTHNLVYATSKSPLGPFTFRGRFLPPVLGWTTHHSIVEHQGRWWLYYHDASLSGGISYKRSVKVQELFYEADGSIRPMEP</sequence>
<dbReference type="PANTHER" id="PTHR43772">
    <property type="entry name" value="ENDO-1,4-BETA-XYLANASE"/>
    <property type="match status" value="1"/>
</dbReference>
<dbReference type="Proteomes" id="UP000007013">
    <property type="component" value="Chromosome"/>
</dbReference>
<dbReference type="RefSeq" id="WP_012373203.1">
    <property type="nucleotide sequence ID" value="NC_010571.1"/>
</dbReference>
<comment type="similarity">
    <text evidence="1 7">Belongs to the glycosyl hydrolase 43 family.</text>
</comment>
<dbReference type="AlphaFoldDB" id="B1ZQZ8"/>
<protein>
    <submittedName>
        <fullName evidence="8">Alpha-N-arabinofuranosidase</fullName>
        <ecNumber evidence="8">3.2.1.55</ecNumber>
    </submittedName>
</protein>
<dbReference type="EMBL" id="CP001032">
    <property type="protein sequence ID" value="ACB73665.1"/>
    <property type="molecule type" value="Genomic_DNA"/>
</dbReference>
<evidence type="ECO:0000256" key="7">
    <source>
        <dbReference type="RuleBase" id="RU361187"/>
    </source>
</evidence>
<evidence type="ECO:0000256" key="2">
    <source>
        <dbReference type="ARBA" id="ARBA00022651"/>
    </source>
</evidence>
<dbReference type="STRING" id="452637.Oter_0375"/>
<dbReference type="CDD" id="cd18619">
    <property type="entry name" value="GH43_CoXyl43_like"/>
    <property type="match status" value="1"/>
</dbReference>
<dbReference type="KEGG" id="ote:Oter_0375"/>
<evidence type="ECO:0000313" key="8">
    <source>
        <dbReference type="EMBL" id="ACB73665.1"/>
    </source>
</evidence>
<reference evidence="8 9" key="1">
    <citation type="journal article" date="2011" name="J. Bacteriol.">
        <title>Genome sequence of the verrucomicrobium Opitutus terrae PB90-1, an abundant inhabitant of rice paddy soil ecosystems.</title>
        <authorList>
            <person name="van Passel M.W."/>
            <person name="Kant R."/>
            <person name="Palva A."/>
            <person name="Copeland A."/>
            <person name="Lucas S."/>
            <person name="Lapidus A."/>
            <person name="Glavina del Rio T."/>
            <person name="Pitluck S."/>
            <person name="Goltsman E."/>
            <person name="Clum A."/>
            <person name="Sun H."/>
            <person name="Schmutz J."/>
            <person name="Larimer F.W."/>
            <person name="Land M.L."/>
            <person name="Hauser L."/>
            <person name="Kyrpides N."/>
            <person name="Mikhailova N."/>
            <person name="Richardson P.P."/>
            <person name="Janssen P.H."/>
            <person name="de Vos W.M."/>
            <person name="Smidt H."/>
        </authorList>
    </citation>
    <scope>NUCLEOTIDE SEQUENCE [LARGE SCALE GENOMIC DNA]</scope>
    <source>
        <strain evidence="9">DSM 11246 / JCM 15787 / PB90-1</strain>
    </source>
</reference>
<dbReference type="InterPro" id="IPR023296">
    <property type="entry name" value="Glyco_hydro_beta-prop_sf"/>
</dbReference>
<evidence type="ECO:0000256" key="3">
    <source>
        <dbReference type="ARBA" id="ARBA00022801"/>
    </source>
</evidence>
<accession>B1ZQZ8</accession>
<dbReference type="InterPro" id="IPR006710">
    <property type="entry name" value="Glyco_hydro_43"/>
</dbReference>
<evidence type="ECO:0000256" key="4">
    <source>
        <dbReference type="ARBA" id="ARBA00023277"/>
    </source>
</evidence>
<gene>
    <name evidence="8" type="ordered locus">Oter_0375</name>
</gene>
<evidence type="ECO:0000256" key="1">
    <source>
        <dbReference type="ARBA" id="ARBA00009865"/>
    </source>
</evidence>
<dbReference type="Pfam" id="PF04616">
    <property type="entry name" value="Glyco_hydro_43"/>
    <property type="match status" value="1"/>
</dbReference>
<keyword evidence="5 7" id="KW-0326">Glycosidase</keyword>
<dbReference type="eggNOG" id="COG3507">
    <property type="taxonomic scope" value="Bacteria"/>
</dbReference>